<name>A0ABM7NSM4_9VIRU</name>
<dbReference type="InterPro" id="IPR003615">
    <property type="entry name" value="HNH_nuc"/>
</dbReference>
<protein>
    <submittedName>
        <fullName evidence="2">HNH endonuclease</fullName>
    </submittedName>
</protein>
<dbReference type="GO" id="GO:0004519">
    <property type="term" value="F:endonuclease activity"/>
    <property type="evidence" value="ECO:0007669"/>
    <property type="project" value="UniProtKB-KW"/>
</dbReference>
<sequence length="340" mass="39586">MSKNVKWKTIPNFPNYKISRDGVVMNAKTNYVLKKPLTNGYHMVNINNMHGEKRFYVHRLVALTFIPNPKNLPLVDHIDNVKTNNWVTNLRWVTVSENTRSYYDNYAPKNPIIQSDTNGNFIKEWRSQREILNANPTYRKTNLGHCIIGKGKTAYGYVWRRKFAIDKKVIQQKIAKGEIFKTIKKFDENDLSKYKVSNKGNVINDKGKFMCKKNIDGYKGINLAVKPNVTKTYRIHRLVAETFIKNNNPDKKRHVNHIDRNRANNCVENLEWITQGDNNKHANGIPVKMIDPITFEVVKKFKCMKDANRFLELPVKSISISNACKDENLRVCAFKWAHDD</sequence>
<keyword evidence="2" id="KW-0255">Endonuclease</keyword>
<proteinExistence type="predicted"/>
<evidence type="ECO:0000313" key="3">
    <source>
        <dbReference type="Proteomes" id="UP001321479"/>
    </source>
</evidence>
<keyword evidence="3" id="KW-1185">Reference proteome</keyword>
<feature type="domain" description="HNH nuclease" evidence="1">
    <location>
        <begin position="229"/>
        <end position="279"/>
    </location>
</feature>
<dbReference type="Pfam" id="PF07463">
    <property type="entry name" value="NUMOD4"/>
    <property type="match status" value="2"/>
</dbReference>
<feature type="domain" description="HNH nuclease" evidence="1">
    <location>
        <begin position="51"/>
        <end position="99"/>
    </location>
</feature>
<accession>A0ABM7NSM4</accession>
<keyword evidence="2" id="KW-0378">Hydrolase</keyword>
<dbReference type="InterPro" id="IPR044925">
    <property type="entry name" value="His-Me_finger_sf"/>
</dbReference>
<dbReference type="GeneID" id="80558321"/>
<dbReference type="SUPFAM" id="SSF54060">
    <property type="entry name" value="His-Me finger endonucleases"/>
    <property type="match status" value="2"/>
</dbReference>
<dbReference type="InterPro" id="IPR010902">
    <property type="entry name" value="NUMOD4"/>
</dbReference>
<dbReference type="Proteomes" id="UP001321479">
    <property type="component" value="Segment"/>
</dbReference>
<dbReference type="EMBL" id="AP024483">
    <property type="protein sequence ID" value="BCS83116.1"/>
    <property type="molecule type" value="Genomic_DNA"/>
</dbReference>
<dbReference type="InterPro" id="IPR036388">
    <property type="entry name" value="WH-like_DNA-bd_sf"/>
</dbReference>
<dbReference type="Gene3D" id="1.10.10.10">
    <property type="entry name" value="Winged helix-like DNA-binding domain superfamily/Winged helix DNA-binding domain"/>
    <property type="match status" value="1"/>
</dbReference>
<dbReference type="SMART" id="SM00507">
    <property type="entry name" value="HNHc"/>
    <property type="match status" value="2"/>
</dbReference>
<dbReference type="Gene3D" id="3.90.75.20">
    <property type="match status" value="2"/>
</dbReference>
<dbReference type="RefSeq" id="YP_010841724.1">
    <property type="nucleotide sequence ID" value="NC_079139.1"/>
</dbReference>
<dbReference type="Pfam" id="PF13392">
    <property type="entry name" value="HNH_3"/>
    <property type="match status" value="1"/>
</dbReference>
<keyword evidence="2" id="KW-0540">Nuclease</keyword>
<evidence type="ECO:0000313" key="2">
    <source>
        <dbReference type="EMBL" id="BCS83116.1"/>
    </source>
</evidence>
<organism evidence="2 3">
    <name type="scientific">Cotonvirus japonicus</name>
    <dbReference type="NCBI Taxonomy" id="2811091"/>
    <lineage>
        <taxon>Viruses</taxon>
        <taxon>Varidnaviria</taxon>
        <taxon>Bamfordvirae</taxon>
        <taxon>Nucleocytoviricota</taxon>
        <taxon>Megaviricetes</taxon>
        <taxon>Imitervirales</taxon>
        <taxon>Mimiviridae</taxon>
        <taxon>Megamimivirinae</taxon>
        <taxon>Cotonvirus</taxon>
        <taxon>Cotonvirus japonicum</taxon>
    </lineage>
</organism>
<reference evidence="2 3" key="1">
    <citation type="submission" date="2021-02" db="EMBL/GenBank/DDBJ databases">
        <title>Cotonvirus japonicus, which uses Golgi apparatus of host cells for its virion factory, phylogenetically links tailed tupanvirus and icosahedral mimivirus.</title>
        <authorList>
            <person name="Takahashi H."/>
            <person name="Fukaya S."/>
            <person name="Song C."/>
            <person name="Murata K."/>
            <person name="Takemura M."/>
        </authorList>
    </citation>
    <scope>NUCLEOTIDE SEQUENCE [LARGE SCALE GENOMIC DNA]</scope>
</reference>
<evidence type="ECO:0000259" key="1">
    <source>
        <dbReference type="SMART" id="SM00507"/>
    </source>
</evidence>